<dbReference type="InterPro" id="IPR042564">
    <property type="entry name" value="CRISPR-Cas6/Csy4_sf"/>
</dbReference>
<dbReference type="AlphaFoldDB" id="A0A1H6QJG0"/>
<dbReference type="EMBL" id="FNYQ01000001">
    <property type="protein sequence ID" value="SEI39590.1"/>
    <property type="molecule type" value="Genomic_DNA"/>
</dbReference>
<name>A0A1H6QJG0_9GAMM</name>
<dbReference type="GO" id="GO:0043571">
    <property type="term" value="P:maintenance of CRISPR repeat elements"/>
    <property type="evidence" value="ECO:0007669"/>
    <property type="project" value="InterPro"/>
</dbReference>
<organism evidence="1 2">
    <name type="scientific">Azotobacter beijerinckii</name>
    <dbReference type="NCBI Taxonomy" id="170623"/>
    <lineage>
        <taxon>Bacteria</taxon>
        <taxon>Pseudomonadati</taxon>
        <taxon>Pseudomonadota</taxon>
        <taxon>Gammaproteobacteria</taxon>
        <taxon>Pseudomonadales</taxon>
        <taxon>Pseudomonadaceae</taxon>
        <taxon>Azotobacter</taxon>
    </lineage>
</organism>
<dbReference type="Gene3D" id="3.30.70.2540">
    <property type="entry name" value="CRISPR-associated endoribonuclease Cas6/Csy4"/>
    <property type="match status" value="1"/>
</dbReference>
<dbReference type="CDD" id="cd09739">
    <property type="entry name" value="Cas6_I-F"/>
    <property type="match status" value="1"/>
</dbReference>
<evidence type="ECO:0000313" key="1">
    <source>
        <dbReference type="EMBL" id="SEI39590.1"/>
    </source>
</evidence>
<protein>
    <submittedName>
        <fullName evidence="1">CRISPR-associated protein, Csy4 family</fullName>
    </submittedName>
</protein>
<dbReference type="NCBIfam" id="TIGR02563">
    <property type="entry name" value="cas_Csy4"/>
    <property type="match status" value="1"/>
</dbReference>
<reference evidence="1 2" key="1">
    <citation type="submission" date="2016-10" db="EMBL/GenBank/DDBJ databases">
        <authorList>
            <person name="de Groot N.N."/>
        </authorList>
    </citation>
    <scope>NUCLEOTIDE SEQUENCE [LARGE SCALE GENOMIC DNA]</scope>
    <source>
        <strain evidence="1 2">DSM 373</strain>
    </source>
</reference>
<dbReference type="OrthoDB" id="259831at2"/>
<dbReference type="RefSeq" id="WP_090728909.1">
    <property type="nucleotide sequence ID" value="NZ_FNYQ01000001.1"/>
</dbReference>
<dbReference type="InterPro" id="IPR013396">
    <property type="entry name" value="CRISPR-assoc_prot_Csy4"/>
</dbReference>
<proteinExistence type="predicted"/>
<dbReference type="Pfam" id="PF09618">
    <property type="entry name" value="Cas_Csy4"/>
    <property type="match status" value="1"/>
</dbReference>
<gene>
    <name evidence="1" type="ORF">SAMN04244572_00006</name>
</gene>
<dbReference type="Proteomes" id="UP000199250">
    <property type="component" value="Unassembled WGS sequence"/>
</dbReference>
<evidence type="ECO:0000313" key="2">
    <source>
        <dbReference type="Proteomes" id="UP000199250"/>
    </source>
</evidence>
<accession>A0A1H6QJG0</accession>
<sequence>MDSYIDIRLLPDPEFAQNQLMSALFAKLHRALAQRRTHDIGVSFPRTQAKPPTLGDRLRLHGTTQALEALMALDWLSGMRDHASVAELRPAPAGAQYRVVRRVQSKSSPERLRRRLAKRHDLSEEQARERIPDTTEGRLLKLPFVSLRSQSTGQNFRLFVEHGELLEKPLAGTFTTYGLSNDATVPWF</sequence>
<dbReference type="GO" id="GO:0004519">
    <property type="term" value="F:endonuclease activity"/>
    <property type="evidence" value="ECO:0007669"/>
    <property type="project" value="InterPro"/>
</dbReference>